<dbReference type="AlphaFoldDB" id="A0AA41QIC0"/>
<feature type="transmembrane region" description="Helical" evidence="1">
    <location>
        <begin position="123"/>
        <end position="142"/>
    </location>
</feature>
<dbReference type="PANTHER" id="PTHR35007:SF1">
    <property type="entry name" value="PILUS ASSEMBLY PROTEIN"/>
    <property type="match status" value="1"/>
</dbReference>
<feature type="transmembrane region" description="Helical" evidence="1">
    <location>
        <begin position="280"/>
        <end position="299"/>
    </location>
</feature>
<feature type="transmembrane region" description="Helical" evidence="1">
    <location>
        <begin position="99"/>
        <end position="117"/>
    </location>
</feature>
<keyword evidence="3" id="KW-1185">Reference proteome</keyword>
<dbReference type="Proteomes" id="UP001165405">
    <property type="component" value="Unassembled WGS sequence"/>
</dbReference>
<protein>
    <recommendedName>
        <fullName evidence="4">Type II secretion system protein GspF domain-containing protein</fullName>
    </recommendedName>
</protein>
<organism evidence="2 3">
    <name type="scientific">Antribacter soli</name>
    <dbReference type="NCBI Taxonomy" id="2910976"/>
    <lineage>
        <taxon>Bacteria</taxon>
        <taxon>Bacillati</taxon>
        <taxon>Actinomycetota</taxon>
        <taxon>Actinomycetes</taxon>
        <taxon>Micrococcales</taxon>
        <taxon>Promicromonosporaceae</taxon>
        <taxon>Antribacter</taxon>
    </lineage>
</organism>
<feature type="transmembrane region" description="Helical" evidence="1">
    <location>
        <begin position="6"/>
        <end position="27"/>
    </location>
</feature>
<dbReference type="RefSeq" id="WP_236091458.1">
    <property type="nucleotide sequence ID" value="NZ_JAKGSG010000069.1"/>
</dbReference>
<sequence length="302" mass="32386">MAGLLGFVISGALMALGVFLLGVYYFAPARVDAAATLAALAPPRTVTRPTEPAGTPSDPATRLGVWAQRALPDATWVRVPYRDLALLRLPVTWFYGRKLVTGGLGLLIAPLVAWVLGMLGLRLPGALVVLGSLGLAAGLFFAPHLDVLRDAKTARAEFRRELASYVDAVALERANGSGVRQAMEQAAAVGEHWVWRRIGEELARSRWSGVPPWDALADLSHELFLPDLAEVADVLRLSGEEGTAAWGALRARTTAMRHAMLTEEQGTANADVERMSIPGALLGLVFVALLLAPPLMRIFTRT</sequence>
<proteinExistence type="predicted"/>
<evidence type="ECO:0000256" key="1">
    <source>
        <dbReference type="SAM" id="Phobius"/>
    </source>
</evidence>
<evidence type="ECO:0000313" key="2">
    <source>
        <dbReference type="EMBL" id="MCF4123712.1"/>
    </source>
</evidence>
<dbReference type="PANTHER" id="PTHR35007">
    <property type="entry name" value="INTEGRAL MEMBRANE PROTEIN-RELATED"/>
    <property type="match status" value="1"/>
</dbReference>
<accession>A0AA41QIC0</accession>
<evidence type="ECO:0008006" key="4">
    <source>
        <dbReference type="Google" id="ProtNLM"/>
    </source>
</evidence>
<dbReference type="EMBL" id="JAKGSG010000069">
    <property type="protein sequence ID" value="MCF4123712.1"/>
    <property type="molecule type" value="Genomic_DNA"/>
</dbReference>
<evidence type="ECO:0000313" key="3">
    <source>
        <dbReference type="Proteomes" id="UP001165405"/>
    </source>
</evidence>
<name>A0AA41QIC0_9MICO</name>
<keyword evidence="1" id="KW-0472">Membrane</keyword>
<keyword evidence="1" id="KW-1133">Transmembrane helix</keyword>
<reference evidence="2" key="1">
    <citation type="submission" date="2022-01" db="EMBL/GenBank/DDBJ databases">
        <title>Antribacter sp. nov., isolated from Guizhou of China.</title>
        <authorList>
            <person name="Chengliang C."/>
            <person name="Ya Z."/>
        </authorList>
    </citation>
    <scope>NUCLEOTIDE SEQUENCE</scope>
    <source>
        <strain evidence="2">KLBMP 9083</strain>
    </source>
</reference>
<comment type="caution">
    <text evidence="2">The sequence shown here is derived from an EMBL/GenBank/DDBJ whole genome shotgun (WGS) entry which is preliminary data.</text>
</comment>
<keyword evidence="1" id="KW-0812">Transmembrane</keyword>
<gene>
    <name evidence="2" type="ORF">L1785_22385</name>
</gene>